<dbReference type="InterPro" id="IPR029044">
    <property type="entry name" value="Nucleotide-diphossugar_trans"/>
</dbReference>
<sequence length="259" mass="29455">MEKGGRERLFRAVSVNSGAFSLSPPITIITVVFNALKDLRITVDSVMKQPLWPSIDYIIIDGLSTDGTVEYLSELPSSIRWVSEPDKGIYDAMNKGILMAKGQGLLFLNAGDYFVGDVITENLKPPCFLPVKYQHPVLGYRSVALKKRSRGLPNCHQGIVFERNDSLFYDLNYRIASDLDYYIRYQYGDRLPFHSCSGFVHFDNSGTNQKQAARRDREIAAIIRKHFGFLAASQFCLVAMMKRLVRPMLALAFRRRNTR</sequence>
<accession>A0A833M2L3</accession>
<dbReference type="EMBL" id="WBUI01000005">
    <property type="protein sequence ID" value="KAB2933656.1"/>
    <property type="molecule type" value="Genomic_DNA"/>
</dbReference>
<organism evidence="2 3">
    <name type="scientific">Leptonema illini</name>
    <dbReference type="NCBI Taxonomy" id="183"/>
    <lineage>
        <taxon>Bacteria</taxon>
        <taxon>Pseudomonadati</taxon>
        <taxon>Spirochaetota</taxon>
        <taxon>Spirochaetia</taxon>
        <taxon>Leptospirales</taxon>
        <taxon>Leptospiraceae</taxon>
        <taxon>Leptonema</taxon>
    </lineage>
</organism>
<gene>
    <name evidence="2" type="ORF">F9K24_07380</name>
</gene>
<evidence type="ECO:0000313" key="3">
    <source>
        <dbReference type="Proteomes" id="UP000460298"/>
    </source>
</evidence>
<protein>
    <submittedName>
        <fullName evidence="2">Glycosyltransferase</fullName>
    </submittedName>
</protein>
<dbReference type="Pfam" id="PF00535">
    <property type="entry name" value="Glycos_transf_2"/>
    <property type="match status" value="1"/>
</dbReference>
<evidence type="ECO:0000313" key="2">
    <source>
        <dbReference type="EMBL" id="KAB2933656.1"/>
    </source>
</evidence>
<dbReference type="GO" id="GO:0016758">
    <property type="term" value="F:hexosyltransferase activity"/>
    <property type="evidence" value="ECO:0007669"/>
    <property type="project" value="UniProtKB-ARBA"/>
</dbReference>
<name>A0A833M2L3_9LEPT</name>
<dbReference type="InterPro" id="IPR001173">
    <property type="entry name" value="Glyco_trans_2-like"/>
</dbReference>
<proteinExistence type="predicted"/>
<dbReference type="PANTHER" id="PTHR22916:SF67">
    <property type="entry name" value="COLANIC ACID BIOSYNTHESIS GLYCOSYL TRANSFERASE WCAE-RELATED"/>
    <property type="match status" value="1"/>
</dbReference>
<evidence type="ECO:0000259" key="1">
    <source>
        <dbReference type="Pfam" id="PF00535"/>
    </source>
</evidence>
<comment type="caution">
    <text evidence="2">The sequence shown here is derived from an EMBL/GenBank/DDBJ whole genome shotgun (WGS) entry which is preliminary data.</text>
</comment>
<keyword evidence="2" id="KW-0808">Transferase</keyword>
<dbReference type="SUPFAM" id="SSF53448">
    <property type="entry name" value="Nucleotide-diphospho-sugar transferases"/>
    <property type="match status" value="1"/>
</dbReference>
<dbReference type="Gene3D" id="3.90.550.10">
    <property type="entry name" value="Spore Coat Polysaccharide Biosynthesis Protein SpsA, Chain A"/>
    <property type="match status" value="1"/>
</dbReference>
<dbReference type="AlphaFoldDB" id="A0A833M2L3"/>
<dbReference type="PANTHER" id="PTHR22916">
    <property type="entry name" value="GLYCOSYLTRANSFERASE"/>
    <property type="match status" value="1"/>
</dbReference>
<feature type="domain" description="Glycosyltransferase 2-like" evidence="1">
    <location>
        <begin position="27"/>
        <end position="119"/>
    </location>
</feature>
<dbReference type="Proteomes" id="UP000460298">
    <property type="component" value="Unassembled WGS sequence"/>
</dbReference>
<reference evidence="2 3" key="1">
    <citation type="submission" date="2019-10" db="EMBL/GenBank/DDBJ databases">
        <title>Extracellular Electron Transfer in a Candidatus Methanoperedens spp. Enrichment Culture.</title>
        <authorList>
            <person name="Berger S."/>
            <person name="Rangel Shaw D."/>
            <person name="Berben T."/>
            <person name="In 'T Zandt M."/>
            <person name="Frank J."/>
            <person name="Reimann J."/>
            <person name="Jetten M.S.M."/>
            <person name="Welte C.U."/>
        </authorList>
    </citation>
    <scope>NUCLEOTIDE SEQUENCE [LARGE SCALE GENOMIC DNA]</scope>
    <source>
        <strain evidence="2">SB12</strain>
    </source>
</reference>